<evidence type="ECO:0000256" key="1">
    <source>
        <dbReference type="SAM" id="Phobius"/>
    </source>
</evidence>
<keyword evidence="1" id="KW-0472">Membrane</keyword>
<dbReference type="RefSeq" id="WP_346760291.1">
    <property type="nucleotide sequence ID" value="NZ_JAUJEB010000005.1"/>
</dbReference>
<feature type="signal peptide" evidence="2">
    <location>
        <begin position="1"/>
        <end position="21"/>
    </location>
</feature>
<keyword evidence="2" id="KW-0732">Signal</keyword>
<evidence type="ECO:0000313" key="5">
    <source>
        <dbReference type="Proteomes" id="UP001172083"/>
    </source>
</evidence>
<dbReference type="Proteomes" id="UP001172083">
    <property type="component" value="Unassembled WGS sequence"/>
</dbReference>
<gene>
    <name evidence="4" type="ORF">QQ020_22930</name>
</gene>
<evidence type="ECO:0000313" key="4">
    <source>
        <dbReference type="EMBL" id="MDN5214953.1"/>
    </source>
</evidence>
<accession>A0ABT8LF85</accession>
<evidence type="ECO:0000259" key="3">
    <source>
        <dbReference type="Pfam" id="PF20041"/>
    </source>
</evidence>
<feature type="chain" id="PRO_5045802549" evidence="2">
    <location>
        <begin position="22"/>
        <end position="1495"/>
    </location>
</feature>
<dbReference type="Pfam" id="PF20041">
    <property type="entry name" value="DUF6443"/>
    <property type="match status" value="1"/>
</dbReference>
<feature type="transmembrane region" description="Helical" evidence="1">
    <location>
        <begin position="1430"/>
        <end position="1449"/>
    </location>
</feature>
<dbReference type="EMBL" id="JAUJEB010000005">
    <property type="protein sequence ID" value="MDN5214953.1"/>
    <property type="molecule type" value="Genomic_DNA"/>
</dbReference>
<name>A0ABT8LF85_9BACT</name>
<dbReference type="InterPro" id="IPR045619">
    <property type="entry name" value="DUF6443"/>
</dbReference>
<proteinExistence type="predicted"/>
<keyword evidence="1" id="KW-1133">Transmembrane helix</keyword>
<dbReference type="NCBIfam" id="TIGR03696">
    <property type="entry name" value="Rhs_assc_core"/>
    <property type="match status" value="1"/>
</dbReference>
<dbReference type="Gene3D" id="2.180.10.10">
    <property type="entry name" value="RHS repeat-associated core"/>
    <property type="match status" value="3"/>
</dbReference>
<organism evidence="4 5">
    <name type="scientific">Agaribacillus aureus</name>
    <dbReference type="NCBI Taxonomy" id="3051825"/>
    <lineage>
        <taxon>Bacteria</taxon>
        <taxon>Pseudomonadati</taxon>
        <taxon>Bacteroidota</taxon>
        <taxon>Cytophagia</taxon>
        <taxon>Cytophagales</taxon>
        <taxon>Splendidivirgaceae</taxon>
        <taxon>Agaribacillus</taxon>
    </lineage>
</organism>
<comment type="caution">
    <text evidence="4">The sequence shown here is derived from an EMBL/GenBank/DDBJ whole genome shotgun (WGS) entry which is preliminary data.</text>
</comment>
<keyword evidence="5" id="KW-1185">Reference proteome</keyword>
<keyword evidence="1" id="KW-0812">Transmembrane</keyword>
<evidence type="ECO:0000256" key="2">
    <source>
        <dbReference type="SAM" id="SignalP"/>
    </source>
</evidence>
<reference evidence="4" key="1">
    <citation type="submission" date="2023-06" db="EMBL/GenBank/DDBJ databases">
        <title>Genomic of Agaribacillus aureum.</title>
        <authorList>
            <person name="Wang G."/>
        </authorList>
    </citation>
    <scope>NUCLEOTIDE SEQUENCE</scope>
    <source>
        <strain evidence="4">BMA12</strain>
    </source>
</reference>
<sequence length="1495" mass="162916">MKNYKYILIFGFLLISSQTFSQISTYSGSTFVLNSNNHGNKEYLAEETITLSDGFQVNASTDGKFRAAIQAHVIPAQPESEAVNYEKTEIAAISGLSNRSALITASEGVQKHTIIGFMDGEGKTIQSQALKSTNDAGSSIVQPFEYDAYGRQIKQYLAYPEDGSITSYDAAAITNQTSFYSTGTSGLESDNKPFSIPNFDDSPYSRLLSNTPPGSEWHNNNKDKDFDIGIDNSGAIRRWSIGGSGTPVTTTTYPAKYLSYSEITNEEGRTIRNYVDPLGNLILNESIGTDASVYRTYYAYDVFNNLLSVIPPVAVKLASASGWNLTVADANDLCFIYTYDEQNRLVESKNPGVAPIYFVYDSWHRPVLSQDGNQRNASPDEWTFVKYDAFDRPIAVGIYKSNSSRATLATTVLGAGYGHHESTNTSLVGYTLNASFPSTVTELDLLQLTYYDNYDFLGNPRWDDEGHNYTYAAPAGFTGSASNAVLDLVTGSKVRVLGTSTWLNAVVRYDEKYRILQVVKENHLGGVDKTSVLYNDFKGTVQKTHFDHSSSGDSFTMLETYDYDNNDRVLNKWRKVGTGATVLVENYQYNKLGQIIERNIHSTDNGVSFLQSVDFTYNVRGWLTGINNSDLSSNTDANALDDLFGISLNFATTGIQVNTQTVTPKYDGSISSVSWKNQNPDKTDKEHIYGYDYDAQGRIIDADYATKSSGTWTGDAGMYDTQYTYEDENGNIKTIKRNAEKAGVLTDIDNIVLDYINNGNQLEDVSDTQSSTGFNDAVTMTTEFTYDDNGNMTSDLNAEITDITYNIFNLPEKITVGKASGDIYINNKYDALGNKLRMEVEENSNIVMSIDYTNGVHYVDGQLAYVRTSEGRILRYGSNYEHEYALTDHQGNIRSTFGMLHDTDVYYATMETERATEEQADFINMTTNFVSLYNHTEATIELPNPDRSKYITPGSSGGIGPAIAIPVNSGDKISAEIFALFDNSNSSNNTSAPAGILEAVASSFGTTSGEALYGQFSNAISSLVSGWSNTSNVTPDAYLNLIWVNTANTANSFAYDKVEPTAYTSYEPLNVEFTAPGVGTVFIYVANESDLSTTDLFLDDFLVVHEKTTSSLNIVSTANYYPFGMKMDAESYDHLTREKQRHGYNGNEEIDGGGLTLMDFNARIYNPSLGRFMGADALASVSAASSPYAFTSNDPINLIDPTGLTSREWGGSFRKHFLANFGYEGSFARNQRIWGAGRTGPGSGNHWSDGIYYSDWTLHGGSPTYRLGLSMGLIDIGGILYSRHVNADGSRNRFDTRHGQQGFYKQTNSGEPGLPSIEIIDGVPIEVLAGITASLEFVPLQSSGRNDGLGLSYSEGVNQGLTVLGFANDAANTAGEVTSFHVVKGLQKVTTRQAVGLSKFTKGTGIAGAVLAGAVAGYEYSTGKFDSHSVADLTVAGAAVILGGVAVIIGSPLLLTGVAVGGLIYGVASALGSDWFDDYTNHWGRDLVYGPKGGK</sequence>
<feature type="domain" description="DUF6443" evidence="3">
    <location>
        <begin position="103"/>
        <end position="227"/>
    </location>
</feature>
<protein>
    <submittedName>
        <fullName evidence="4">DUF6443 domain-containing protein</fullName>
    </submittedName>
</protein>
<dbReference type="InterPro" id="IPR022385">
    <property type="entry name" value="Rhs_assc_core"/>
</dbReference>